<sequence length="142" mass="16139">MERRNTMQKEITYRAVQSFCGHPSADDIYKVISKEHSTISKATVYRNLASLAEEGRIGKVISVDGGETHYDHRVDKHHHAYCIKCGHVADVAVSYSKEPEIVAEPMEDGFMLTYHELIFEGICSKCREKEKENDYGTEGIKN</sequence>
<evidence type="ECO:0000256" key="3">
    <source>
        <dbReference type="ARBA" id="ARBA00022833"/>
    </source>
</evidence>
<keyword evidence="7" id="KW-0479">Metal-binding</keyword>
<evidence type="ECO:0000313" key="10">
    <source>
        <dbReference type="Proteomes" id="UP000810292"/>
    </source>
</evidence>
<protein>
    <submittedName>
        <fullName evidence="9">Transcriptional repressor</fullName>
    </submittedName>
</protein>
<dbReference type="AlphaFoldDB" id="A0A9D9IBY8"/>
<comment type="similarity">
    <text evidence="1">Belongs to the Fur family.</text>
</comment>
<feature type="binding site" evidence="7">
    <location>
        <position position="126"/>
    </location>
    <ligand>
        <name>Zn(2+)</name>
        <dbReference type="ChEBI" id="CHEBI:29105"/>
    </ligand>
</feature>
<dbReference type="InterPro" id="IPR002481">
    <property type="entry name" value="FUR"/>
</dbReference>
<dbReference type="InterPro" id="IPR036390">
    <property type="entry name" value="WH_DNA-bd_sf"/>
</dbReference>
<evidence type="ECO:0000256" key="2">
    <source>
        <dbReference type="ARBA" id="ARBA00022491"/>
    </source>
</evidence>
<evidence type="ECO:0000313" key="9">
    <source>
        <dbReference type="EMBL" id="MBO8469530.1"/>
    </source>
</evidence>
<evidence type="ECO:0000256" key="5">
    <source>
        <dbReference type="ARBA" id="ARBA00023125"/>
    </source>
</evidence>
<evidence type="ECO:0000256" key="7">
    <source>
        <dbReference type="PIRSR" id="PIRSR602481-1"/>
    </source>
</evidence>
<dbReference type="SUPFAM" id="SSF46785">
    <property type="entry name" value="Winged helix' DNA-binding domain"/>
    <property type="match status" value="1"/>
</dbReference>
<dbReference type="GO" id="GO:0045892">
    <property type="term" value="P:negative regulation of DNA-templated transcription"/>
    <property type="evidence" value="ECO:0007669"/>
    <property type="project" value="TreeGrafter"/>
</dbReference>
<dbReference type="PANTHER" id="PTHR33202">
    <property type="entry name" value="ZINC UPTAKE REGULATION PROTEIN"/>
    <property type="match status" value="1"/>
</dbReference>
<reference evidence="9" key="1">
    <citation type="submission" date="2020-10" db="EMBL/GenBank/DDBJ databases">
        <authorList>
            <person name="Gilroy R."/>
        </authorList>
    </citation>
    <scope>NUCLEOTIDE SEQUENCE</scope>
    <source>
        <strain evidence="9">14700</strain>
    </source>
</reference>
<evidence type="ECO:0000256" key="4">
    <source>
        <dbReference type="ARBA" id="ARBA00023015"/>
    </source>
</evidence>
<comment type="caution">
    <text evidence="9">The sequence shown here is derived from an EMBL/GenBank/DDBJ whole genome shotgun (WGS) entry which is preliminary data.</text>
</comment>
<comment type="cofactor">
    <cofactor evidence="7">
        <name>Zn(2+)</name>
        <dbReference type="ChEBI" id="CHEBI:29105"/>
    </cofactor>
    <text evidence="7">Binds 1 zinc ion per subunit.</text>
</comment>
<keyword evidence="5" id="KW-0238">DNA-binding</keyword>
<feature type="binding site" evidence="7">
    <location>
        <position position="85"/>
    </location>
    <ligand>
        <name>Zn(2+)</name>
        <dbReference type="ChEBI" id="CHEBI:29105"/>
    </ligand>
</feature>
<gene>
    <name evidence="9" type="ORF">IAA72_07085</name>
</gene>
<organism evidence="9 10">
    <name type="scientific">Candidatus Ornithospirochaeta stercoravium</name>
    <dbReference type="NCBI Taxonomy" id="2840897"/>
    <lineage>
        <taxon>Bacteria</taxon>
        <taxon>Pseudomonadati</taxon>
        <taxon>Spirochaetota</taxon>
        <taxon>Spirochaetia</taxon>
        <taxon>Spirochaetales</taxon>
        <taxon>Spirochaetaceae</taxon>
        <taxon>Spirochaetaceae incertae sedis</taxon>
        <taxon>Candidatus Ornithospirochaeta</taxon>
    </lineage>
</organism>
<proteinExistence type="inferred from homology"/>
<feature type="binding site" evidence="7">
    <location>
        <position position="82"/>
    </location>
    <ligand>
        <name>Zn(2+)</name>
        <dbReference type="ChEBI" id="CHEBI:29105"/>
    </ligand>
</feature>
<dbReference type="Pfam" id="PF01475">
    <property type="entry name" value="FUR"/>
    <property type="match status" value="1"/>
</dbReference>
<name>A0A9D9IBY8_9SPIO</name>
<keyword evidence="6" id="KW-0804">Transcription</keyword>
<evidence type="ECO:0000256" key="8">
    <source>
        <dbReference type="PIRSR" id="PIRSR602481-2"/>
    </source>
</evidence>
<comment type="cofactor">
    <cofactor evidence="8">
        <name>Mn(2+)</name>
        <dbReference type="ChEBI" id="CHEBI:29035"/>
    </cofactor>
    <cofactor evidence="8">
        <name>Fe(2+)</name>
        <dbReference type="ChEBI" id="CHEBI:29033"/>
    </cofactor>
    <text evidence="8">Binds 1 Mn(2+) or Fe(2+) ion per subunit.</text>
</comment>
<dbReference type="Proteomes" id="UP000810292">
    <property type="component" value="Unassembled WGS sequence"/>
</dbReference>
<dbReference type="CDD" id="cd07153">
    <property type="entry name" value="Fur_like"/>
    <property type="match status" value="1"/>
</dbReference>
<feature type="binding site" evidence="8">
    <location>
        <position position="115"/>
    </location>
    <ligand>
        <name>Fe cation</name>
        <dbReference type="ChEBI" id="CHEBI:24875"/>
    </ligand>
</feature>
<dbReference type="Gene3D" id="3.30.1490.190">
    <property type="match status" value="1"/>
</dbReference>
<dbReference type="GO" id="GO:0000976">
    <property type="term" value="F:transcription cis-regulatory region binding"/>
    <property type="evidence" value="ECO:0007669"/>
    <property type="project" value="TreeGrafter"/>
</dbReference>
<evidence type="ECO:0000256" key="6">
    <source>
        <dbReference type="ARBA" id="ARBA00023163"/>
    </source>
</evidence>
<keyword evidence="3 7" id="KW-0862">Zinc</keyword>
<keyword evidence="2" id="KW-0678">Repressor</keyword>
<keyword evidence="4" id="KW-0805">Transcription regulation</keyword>
<keyword evidence="8" id="KW-0408">Iron</keyword>
<dbReference type="GO" id="GO:0003700">
    <property type="term" value="F:DNA-binding transcription factor activity"/>
    <property type="evidence" value="ECO:0007669"/>
    <property type="project" value="InterPro"/>
</dbReference>
<dbReference type="EMBL" id="JADIMF010000113">
    <property type="protein sequence ID" value="MBO8469530.1"/>
    <property type="molecule type" value="Genomic_DNA"/>
</dbReference>
<feature type="binding site" evidence="7">
    <location>
        <position position="123"/>
    </location>
    <ligand>
        <name>Zn(2+)</name>
        <dbReference type="ChEBI" id="CHEBI:29105"/>
    </ligand>
</feature>
<reference evidence="9" key="2">
    <citation type="journal article" date="2021" name="PeerJ">
        <title>Extensive microbial diversity within the chicken gut microbiome revealed by metagenomics and culture.</title>
        <authorList>
            <person name="Gilroy R."/>
            <person name="Ravi A."/>
            <person name="Getino M."/>
            <person name="Pursley I."/>
            <person name="Horton D.L."/>
            <person name="Alikhan N.F."/>
            <person name="Baker D."/>
            <person name="Gharbi K."/>
            <person name="Hall N."/>
            <person name="Watson M."/>
            <person name="Adriaenssens E.M."/>
            <person name="Foster-Nyarko E."/>
            <person name="Jarju S."/>
            <person name="Secka A."/>
            <person name="Antonio M."/>
            <person name="Oren A."/>
            <person name="Chaudhuri R.R."/>
            <person name="La Ragione R."/>
            <person name="Hildebrand F."/>
            <person name="Pallen M.J."/>
        </authorList>
    </citation>
    <scope>NUCLEOTIDE SEQUENCE</scope>
    <source>
        <strain evidence="9">14700</strain>
    </source>
</reference>
<dbReference type="Gene3D" id="1.10.10.10">
    <property type="entry name" value="Winged helix-like DNA-binding domain superfamily/Winged helix DNA-binding domain"/>
    <property type="match status" value="1"/>
</dbReference>
<dbReference type="GO" id="GO:0008270">
    <property type="term" value="F:zinc ion binding"/>
    <property type="evidence" value="ECO:0007669"/>
    <property type="project" value="TreeGrafter"/>
</dbReference>
<dbReference type="InterPro" id="IPR036388">
    <property type="entry name" value="WH-like_DNA-bd_sf"/>
</dbReference>
<dbReference type="PANTHER" id="PTHR33202:SF7">
    <property type="entry name" value="FERRIC UPTAKE REGULATION PROTEIN"/>
    <property type="match status" value="1"/>
</dbReference>
<dbReference type="InterPro" id="IPR043135">
    <property type="entry name" value="Fur_C"/>
</dbReference>
<evidence type="ECO:0000256" key="1">
    <source>
        <dbReference type="ARBA" id="ARBA00007957"/>
    </source>
</evidence>
<accession>A0A9D9IBY8</accession>
<dbReference type="GO" id="GO:1900376">
    <property type="term" value="P:regulation of secondary metabolite biosynthetic process"/>
    <property type="evidence" value="ECO:0007669"/>
    <property type="project" value="TreeGrafter"/>
</dbReference>